<feature type="non-terminal residue" evidence="1">
    <location>
        <position position="71"/>
    </location>
</feature>
<feature type="non-terminal residue" evidence="1">
    <location>
        <position position="1"/>
    </location>
</feature>
<evidence type="ECO:0000313" key="2">
    <source>
        <dbReference type="Proteomes" id="UP000246800"/>
    </source>
</evidence>
<dbReference type="AlphaFoldDB" id="A0A317YMQ6"/>
<gene>
    <name evidence="1" type="ORF">DD902_16615</name>
</gene>
<organism evidence="1 2">
    <name type="scientific">Staphylococcus pseudintermedius</name>
    <dbReference type="NCBI Taxonomy" id="283734"/>
    <lineage>
        <taxon>Bacteria</taxon>
        <taxon>Bacillati</taxon>
        <taxon>Bacillota</taxon>
        <taxon>Bacilli</taxon>
        <taxon>Bacillales</taxon>
        <taxon>Staphylococcaceae</taxon>
        <taxon>Staphylococcus</taxon>
        <taxon>Staphylococcus intermedius group</taxon>
    </lineage>
</organism>
<accession>A0A317YMQ6</accession>
<dbReference type="Proteomes" id="UP000246800">
    <property type="component" value="Unassembled WGS sequence"/>
</dbReference>
<reference evidence="1 2" key="1">
    <citation type="journal article" date="2018" name="Vet. Microbiol.">
        <title>Clonal diversity and geographic distribution of methicillin-resistant Staphylococcus pseudintermedius from Australian animals: Discovery of novel sequence types.</title>
        <authorList>
            <person name="Worthing K.A."/>
            <person name="Abraham S."/>
            <person name="Coombs G.W."/>
            <person name="Pang S."/>
            <person name="Saputra S."/>
            <person name="Jordan D."/>
            <person name="Trott D.J."/>
            <person name="Norris J.M."/>
        </authorList>
    </citation>
    <scope>NUCLEOTIDE SEQUENCE [LARGE SCALE GENOMIC DNA]</scope>
    <source>
        <strain evidence="1 2">ST525 1</strain>
    </source>
</reference>
<protein>
    <submittedName>
        <fullName evidence="1">Uncharacterized protein</fullName>
    </submittedName>
</protein>
<name>A0A317YMQ6_STAPS</name>
<evidence type="ECO:0000313" key="1">
    <source>
        <dbReference type="EMBL" id="PWZ65690.1"/>
    </source>
</evidence>
<dbReference type="EMBL" id="QEIT01000874">
    <property type="protein sequence ID" value="PWZ65690.1"/>
    <property type="molecule type" value="Genomic_DNA"/>
</dbReference>
<sequence>HYYWDKLKQISKVEIGHAPWVIENSKEVFDQHILPLLQSDDSHYRLYCIFLLDQLNGKEIVMTESIWQVLE</sequence>
<proteinExistence type="predicted"/>
<comment type="caution">
    <text evidence="1">The sequence shown here is derived from an EMBL/GenBank/DDBJ whole genome shotgun (WGS) entry which is preliminary data.</text>
</comment>